<protein>
    <submittedName>
        <fullName evidence="2">DUF1153 domain-containing protein</fullName>
    </submittedName>
</protein>
<evidence type="ECO:0000313" key="2">
    <source>
        <dbReference type="EMBL" id="MFC2967695.1"/>
    </source>
</evidence>
<reference evidence="3" key="1">
    <citation type="journal article" date="2019" name="Int. J. Syst. Evol. Microbiol.">
        <title>The Global Catalogue of Microorganisms (GCM) 10K type strain sequencing project: providing services to taxonomists for standard genome sequencing and annotation.</title>
        <authorList>
            <consortium name="The Broad Institute Genomics Platform"/>
            <consortium name="The Broad Institute Genome Sequencing Center for Infectious Disease"/>
            <person name="Wu L."/>
            <person name="Ma J."/>
        </authorList>
    </citation>
    <scope>NUCLEOTIDE SEQUENCE [LARGE SCALE GENOMIC DNA]</scope>
    <source>
        <strain evidence="3">KCTC 62192</strain>
    </source>
</reference>
<dbReference type="InterPro" id="IPR010921">
    <property type="entry name" value="Trp_repressor/repl_initiator"/>
</dbReference>
<feature type="compositionally biased region" description="Low complexity" evidence="1">
    <location>
        <begin position="1"/>
        <end position="26"/>
    </location>
</feature>
<feature type="region of interest" description="Disordered" evidence="1">
    <location>
        <begin position="1"/>
        <end position="43"/>
    </location>
</feature>
<dbReference type="InterPro" id="IPR009534">
    <property type="entry name" value="DUF1153"/>
</dbReference>
<evidence type="ECO:0000313" key="3">
    <source>
        <dbReference type="Proteomes" id="UP001595443"/>
    </source>
</evidence>
<comment type="caution">
    <text evidence="2">The sequence shown here is derived from an EMBL/GenBank/DDBJ whole genome shotgun (WGS) entry which is preliminary data.</text>
</comment>
<dbReference type="SUPFAM" id="SSF48295">
    <property type="entry name" value="TrpR-like"/>
    <property type="match status" value="1"/>
</dbReference>
<dbReference type="Gene3D" id="1.10.10.10">
    <property type="entry name" value="Winged helix-like DNA-binding domain superfamily/Winged helix DNA-binding domain"/>
    <property type="match status" value="1"/>
</dbReference>
<gene>
    <name evidence="2" type="ORF">ACFOES_06285</name>
</gene>
<dbReference type="RefSeq" id="WP_377832344.1">
    <property type="nucleotide sequence ID" value="NZ_JBHRSK010000004.1"/>
</dbReference>
<accession>A0ABV7AF49</accession>
<name>A0ABV7AF49_9RHOB</name>
<organism evidence="2 3">
    <name type="scientific">Acidimangrovimonas pyrenivorans</name>
    <dbReference type="NCBI Taxonomy" id="2030798"/>
    <lineage>
        <taxon>Bacteria</taxon>
        <taxon>Pseudomonadati</taxon>
        <taxon>Pseudomonadota</taxon>
        <taxon>Alphaproteobacteria</taxon>
        <taxon>Rhodobacterales</taxon>
        <taxon>Paracoccaceae</taxon>
        <taxon>Acidimangrovimonas</taxon>
    </lineage>
</organism>
<proteinExistence type="predicted"/>
<evidence type="ECO:0000256" key="1">
    <source>
        <dbReference type="SAM" id="MobiDB-lite"/>
    </source>
</evidence>
<keyword evidence="3" id="KW-1185">Reference proteome</keyword>
<dbReference type="InterPro" id="IPR036388">
    <property type="entry name" value="WH-like_DNA-bd_sf"/>
</dbReference>
<dbReference type="Proteomes" id="UP001595443">
    <property type="component" value="Unassembled WGS sequence"/>
</dbReference>
<sequence length="108" mass="11937">MSTVLTPDPQAPSQSASPSASETAPEQVKLSDGSVLRRADLPPPDTRRWVASRKAMVVRAVQHGLIGEAEALRRYALSEEEFTLWRRAVETHGEAALKVTAVQRYRQL</sequence>
<dbReference type="Pfam" id="PF06627">
    <property type="entry name" value="DUF1153"/>
    <property type="match status" value="1"/>
</dbReference>
<dbReference type="EMBL" id="JBHRSK010000004">
    <property type="protein sequence ID" value="MFC2967695.1"/>
    <property type="molecule type" value="Genomic_DNA"/>
</dbReference>